<dbReference type="Pfam" id="PF13439">
    <property type="entry name" value="Glyco_transf_4"/>
    <property type="match status" value="1"/>
</dbReference>
<dbReference type="EMBL" id="LIZK01000008">
    <property type="protein sequence ID" value="KPL93009.1"/>
    <property type="molecule type" value="Genomic_DNA"/>
</dbReference>
<keyword evidence="3" id="KW-0378">Hydrolase</keyword>
<sequence length="363" mass="40362">MNIKFLSNLYPSESKPFKGTFVRNVLEGFEKRGGQVSLISLHDSSNSKFGKLIDYIQFIWRSFISGLKSREGEIHYVHYTSHSSLGLILASFFKSKDKLIIVSNVHGSDILPEKMGVFSKVKIWISQKILNISTLVVSPSGYFKNVLMTEYGVCNGDVIVSPSGGVDASVFRPSSEVNKEFTFGYVGRLEEDKGIFDLLDAFRLNQLENPQSTLILVGTGSCEARLKEVINSMSGVTMLKGMSQRDLVNVYQSLKFLVFPSKRVSESLGLIPIEAMMCGVPVLSSTIGATKDYIIEDMCKLAFEPGRVEELEVALKVATDMSVNDYLRLSDLALETASNYSSSKVIDDLYRTLKSRLDTRLSK</sequence>
<dbReference type="Pfam" id="PF00534">
    <property type="entry name" value="Glycos_transf_1"/>
    <property type="match status" value="1"/>
</dbReference>
<gene>
    <name evidence="3" type="ORF">AN168_17780</name>
</gene>
<dbReference type="Gene3D" id="3.40.50.2000">
    <property type="entry name" value="Glycogen Phosphorylase B"/>
    <property type="match status" value="2"/>
</dbReference>
<dbReference type="RefSeq" id="WP_054547935.1">
    <property type="nucleotide sequence ID" value="NZ_LIZK01000008.1"/>
</dbReference>
<proteinExistence type="predicted"/>
<comment type="caution">
    <text evidence="3">The sequence shown here is derived from an EMBL/GenBank/DDBJ whole genome shotgun (WGS) entry which is preliminary data.</text>
</comment>
<dbReference type="GO" id="GO:0016787">
    <property type="term" value="F:hydrolase activity"/>
    <property type="evidence" value="ECO:0007669"/>
    <property type="project" value="UniProtKB-KW"/>
</dbReference>
<dbReference type="AlphaFoldDB" id="A0A837NRH2"/>
<dbReference type="CDD" id="cd03801">
    <property type="entry name" value="GT4_PimA-like"/>
    <property type="match status" value="1"/>
</dbReference>
<evidence type="ECO:0000259" key="2">
    <source>
        <dbReference type="Pfam" id="PF13439"/>
    </source>
</evidence>
<dbReference type="InterPro" id="IPR028098">
    <property type="entry name" value="Glyco_trans_4-like_N"/>
</dbReference>
<feature type="domain" description="Glycosyl transferase family 1" evidence="1">
    <location>
        <begin position="174"/>
        <end position="315"/>
    </location>
</feature>
<evidence type="ECO:0000259" key="1">
    <source>
        <dbReference type="Pfam" id="PF00534"/>
    </source>
</evidence>
<dbReference type="PANTHER" id="PTHR45947">
    <property type="entry name" value="SULFOQUINOVOSYL TRANSFERASE SQD2"/>
    <property type="match status" value="1"/>
</dbReference>
<dbReference type="SUPFAM" id="SSF53756">
    <property type="entry name" value="UDP-Glycosyltransferase/glycogen phosphorylase"/>
    <property type="match status" value="1"/>
</dbReference>
<dbReference type="InterPro" id="IPR001296">
    <property type="entry name" value="Glyco_trans_1"/>
</dbReference>
<dbReference type="InterPro" id="IPR050194">
    <property type="entry name" value="Glycosyltransferase_grp1"/>
</dbReference>
<evidence type="ECO:0000313" key="3">
    <source>
        <dbReference type="EMBL" id="KPL93009.1"/>
    </source>
</evidence>
<feature type="domain" description="Glycosyltransferase subfamily 4-like N-terminal" evidence="2">
    <location>
        <begin position="20"/>
        <end position="164"/>
    </location>
</feature>
<dbReference type="Proteomes" id="UP000050463">
    <property type="component" value="Unassembled WGS sequence"/>
</dbReference>
<reference evidence="3 4" key="1">
    <citation type="submission" date="2015-08" db="EMBL/GenBank/DDBJ databases">
        <title>Draft Genome Sequence of Vibrio splendidus UCD-SED7.</title>
        <authorList>
            <person name="Lee R.D."/>
            <person name="Lang J.M."/>
            <person name="Coil D.A."/>
            <person name="Jospin G."/>
            <person name="Eisen J.A."/>
        </authorList>
    </citation>
    <scope>NUCLEOTIDE SEQUENCE [LARGE SCALE GENOMIC DNA]</scope>
    <source>
        <strain evidence="3 4">UCD-SED7</strain>
    </source>
</reference>
<dbReference type="GO" id="GO:0016757">
    <property type="term" value="F:glycosyltransferase activity"/>
    <property type="evidence" value="ECO:0007669"/>
    <property type="project" value="InterPro"/>
</dbReference>
<evidence type="ECO:0000313" key="4">
    <source>
        <dbReference type="Proteomes" id="UP000050463"/>
    </source>
</evidence>
<dbReference type="PANTHER" id="PTHR45947:SF15">
    <property type="entry name" value="TEICHURONIC ACID BIOSYNTHESIS GLYCOSYLTRANSFERASE TUAC-RELATED"/>
    <property type="match status" value="1"/>
</dbReference>
<protein>
    <submittedName>
        <fullName evidence="3">Glycosyl hydrolase family 1</fullName>
    </submittedName>
</protein>
<organism evidence="3 4">
    <name type="scientific">Vibrio splendidus</name>
    <dbReference type="NCBI Taxonomy" id="29497"/>
    <lineage>
        <taxon>Bacteria</taxon>
        <taxon>Pseudomonadati</taxon>
        <taxon>Pseudomonadota</taxon>
        <taxon>Gammaproteobacteria</taxon>
        <taxon>Vibrionales</taxon>
        <taxon>Vibrionaceae</taxon>
        <taxon>Vibrio</taxon>
    </lineage>
</organism>
<accession>A0A837NRH2</accession>
<name>A0A837NRH2_VIBSP</name>